<keyword evidence="1" id="KW-1133">Transmembrane helix</keyword>
<protein>
    <recommendedName>
        <fullName evidence="4">Tryptophan transporter</fullName>
    </recommendedName>
</protein>
<evidence type="ECO:0000313" key="2">
    <source>
        <dbReference type="EMBL" id="QCI86363.1"/>
    </source>
</evidence>
<evidence type="ECO:0008006" key="4">
    <source>
        <dbReference type="Google" id="ProtNLM"/>
    </source>
</evidence>
<gene>
    <name evidence="2" type="ORF">FA707_05015</name>
</gene>
<dbReference type="KEGG" id="vao:FA707_05015"/>
<organism evidence="2 3">
    <name type="scientific">Vagococcus zengguangii</name>
    <dbReference type="NCBI Taxonomy" id="2571750"/>
    <lineage>
        <taxon>Bacteria</taxon>
        <taxon>Bacillati</taxon>
        <taxon>Bacillota</taxon>
        <taxon>Bacilli</taxon>
        <taxon>Lactobacillales</taxon>
        <taxon>Enterococcaceae</taxon>
        <taxon>Vagococcus</taxon>
    </lineage>
</organism>
<feature type="transmembrane region" description="Helical" evidence="1">
    <location>
        <begin position="68"/>
        <end position="87"/>
    </location>
</feature>
<keyword evidence="3" id="KW-1185">Reference proteome</keyword>
<evidence type="ECO:0000256" key="1">
    <source>
        <dbReference type="SAM" id="Phobius"/>
    </source>
</evidence>
<dbReference type="InterPro" id="IPR031360">
    <property type="entry name" value="TrpP"/>
</dbReference>
<name>A0A4D7CT55_9ENTE</name>
<dbReference type="AlphaFoldDB" id="A0A4D7CT55"/>
<feature type="transmembrane region" description="Helical" evidence="1">
    <location>
        <begin position="122"/>
        <end position="148"/>
    </location>
</feature>
<dbReference type="Proteomes" id="UP000298615">
    <property type="component" value="Chromosome"/>
</dbReference>
<feature type="transmembrane region" description="Helical" evidence="1">
    <location>
        <begin position="154"/>
        <end position="178"/>
    </location>
</feature>
<sequence>MVKKMNVRKISMNTTKQLTKMLTLTPILIVLGQILTLITPSLFGLIRPDFALVFLFLCVIINPTFKQVMIASLLTVGLSLLAGANPLFLMPSLIDRLLSAMCCLLMFKLLKGKNMAQNTTSVSLIIFISTLVSGIAYLFSVFMIGSMIGMQELLIIFKMGLSLLIITVGATAVINFFFAKFILKIFKLVTHSA</sequence>
<feature type="transmembrane region" description="Helical" evidence="1">
    <location>
        <begin position="45"/>
        <end position="61"/>
    </location>
</feature>
<keyword evidence="1" id="KW-0472">Membrane</keyword>
<keyword evidence="1" id="KW-0812">Transmembrane</keyword>
<feature type="transmembrane region" description="Helical" evidence="1">
    <location>
        <begin position="93"/>
        <end position="110"/>
    </location>
</feature>
<feature type="transmembrane region" description="Helical" evidence="1">
    <location>
        <begin position="21"/>
        <end position="39"/>
    </location>
</feature>
<evidence type="ECO:0000313" key="3">
    <source>
        <dbReference type="Proteomes" id="UP000298615"/>
    </source>
</evidence>
<dbReference type="Pfam" id="PF17099">
    <property type="entry name" value="TrpP"/>
    <property type="match status" value="1"/>
</dbReference>
<proteinExistence type="predicted"/>
<accession>A0A4D7CT55</accession>
<dbReference type="EMBL" id="CP039712">
    <property type="protein sequence ID" value="QCI86363.1"/>
    <property type="molecule type" value="Genomic_DNA"/>
</dbReference>
<reference evidence="2 3" key="1">
    <citation type="submission" date="2019-04" db="EMBL/GenBank/DDBJ databases">
        <title>Vagococcus sp. nov., isolated from faeces of yaks (Bos grunniens).</title>
        <authorList>
            <person name="Ge Y."/>
        </authorList>
    </citation>
    <scope>NUCLEOTIDE SEQUENCE [LARGE SCALE GENOMIC DNA]</scope>
    <source>
        <strain evidence="2 3">MN-17</strain>
    </source>
</reference>